<dbReference type="EMBL" id="CAACVI010000045">
    <property type="protein sequence ID" value="VEN74849.1"/>
    <property type="molecule type" value="Genomic_DNA"/>
</dbReference>
<reference evidence="2" key="1">
    <citation type="submission" date="2019-01" db="EMBL/GenBank/DDBJ databases">
        <authorList>
            <consortium name="Genoscope - CEA"/>
            <person name="William W."/>
        </authorList>
    </citation>
    <scope>NUCLEOTIDE SEQUENCE</scope>
    <source>
        <strain evidence="2">CR-1</strain>
    </source>
</reference>
<gene>
    <name evidence="2" type="ORF">EPICR_50125</name>
</gene>
<evidence type="ECO:0000313" key="2">
    <source>
        <dbReference type="EMBL" id="VEN74849.1"/>
    </source>
</evidence>
<protein>
    <submittedName>
        <fullName evidence="2">Uncharacterized protein</fullName>
    </submittedName>
</protein>
<sequence>MFYKKGRMKYILFIVIFFSATNAFADSEYYCAYFGGVMRQSGQKTPIYGPGFEGQPCQSGDALTIISYDHTGLGRESMYLSNEISELCDLKYPVTVIGPIDKGNTESGSMHAVCTYLGKRREIRK</sequence>
<accession>A0A484HHU5</accession>
<dbReference type="AlphaFoldDB" id="A0A484HHU5"/>
<feature type="signal peptide" evidence="1">
    <location>
        <begin position="1"/>
        <end position="25"/>
    </location>
</feature>
<evidence type="ECO:0000256" key="1">
    <source>
        <dbReference type="SAM" id="SignalP"/>
    </source>
</evidence>
<organism evidence="2">
    <name type="scientific">uncultured Desulfobacteraceae bacterium</name>
    <dbReference type="NCBI Taxonomy" id="218296"/>
    <lineage>
        <taxon>Bacteria</taxon>
        <taxon>Pseudomonadati</taxon>
        <taxon>Thermodesulfobacteriota</taxon>
        <taxon>Desulfobacteria</taxon>
        <taxon>Desulfobacterales</taxon>
        <taxon>Desulfobacteraceae</taxon>
        <taxon>environmental samples</taxon>
    </lineage>
</organism>
<feature type="chain" id="PRO_5019853962" evidence="1">
    <location>
        <begin position="26"/>
        <end position="125"/>
    </location>
</feature>
<keyword evidence="1" id="KW-0732">Signal</keyword>
<proteinExistence type="predicted"/>
<name>A0A484HHU5_9BACT</name>